<name>A0A6L7EV24_9ACTN</name>
<dbReference type="EMBL" id="WUEK01000001">
    <property type="protein sequence ID" value="MXG88065.1"/>
    <property type="molecule type" value="Genomic_DNA"/>
</dbReference>
<gene>
    <name evidence="1" type="ORF">GRQ65_00695</name>
</gene>
<sequence>MTAPELARWASSWAALVAAWKAAGPDSPAARELLQRALTDGVHALDLPAAPAPPVGLGRRCEVAVVRQAGAVDEAGYLAHNPPQADRGAEPVDHFCRRGWRRQRNPSLDFDVWWYVTEHLDPADDSETAVDPLVHFLLDGRFRGLAPLPPAVEASVAGAPLVPPPGSPARLPATPRRAVLFAAYDVDGLVDDTVVAYVTELARHADVFVLYDGALQPGQLDRLAGITRGSWAERRGAHDFGSWSHLARTLVGWDALAAYDEVVLANDSCWLVRPLDEVFARMDARACDVWAMQLTARRFEPTPLEPQSVPLDEVRRSWVDQPVFRTREQVHLGSYFLALRRPVLDDSGFRRRLDAVVPQEDHELLVQKYEYGTTAYLLGRGFAWDTWLPDLRPNHPVYGPGAFALLGEGFPLFKRRFLVANPYDTPGLGAWKERIRAEVPDAPVEAFERHLLRVADPADLAASFAAGGHFPG</sequence>
<proteinExistence type="predicted"/>
<dbReference type="Pfam" id="PF05045">
    <property type="entry name" value="RgpF"/>
    <property type="match status" value="1"/>
</dbReference>
<evidence type="ECO:0000313" key="2">
    <source>
        <dbReference type="Proteomes" id="UP000473325"/>
    </source>
</evidence>
<evidence type="ECO:0008006" key="3">
    <source>
        <dbReference type="Google" id="ProtNLM"/>
    </source>
</evidence>
<organism evidence="1 2">
    <name type="scientific">Nocardioides flavescens</name>
    <dbReference type="NCBI Taxonomy" id="2691959"/>
    <lineage>
        <taxon>Bacteria</taxon>
        <taxon>Bacillati</taxon>
        <taxon>Actinomycetota</taxon>
        <taxon>Actinomycetes</taxon>
        <taxon>Propionibacteriales</taxon>
        <taxon>Nocardioidaceae</taxon>
        <taxon>Nocardioides</taxon>
    </lineage>
</organism>
<comment type="caution">
    <text evidence="1">The sequence shown here is derived from an EMBL/GenBank/DDBJ whole genome shotgun (WGS) entry which is preliminary data.</text>
</comment>
<dbReference type="InterPro" id="IPR007739">
    <property type="entry name" value="RgpF"/>
</dbReference>
<evidence type="ECO:0000313" key="1">
    <source>
        <dbReference type="EMBL" id="MXG88065.1"/>
    </source>
</evidence>
<keyword evidence="2" id="KW-1185">Reference proteome</keyword>
<dbReference type="Proteomes" id="UP000473325">
    <property type="component" value="Unassembled WGS sequence"/>
</dbReference>
<accession>A0A6L7EV24</accession>
<dbReference type="RefSeq" id="WP_160874156.1">
    <property type="nucleotide sequence ID" value="NZ_WUEK01000001.1"/>
</dbReference>
<dbReference type="AlphaFoldDB" id="A0A6L7EV24"/>
<reference evidence="1 2" key="1">
    <citation type="submission" date="2019-12" db="EMBL/GenBank/DDBJ databases">
        <authorList>
            <person name="Kun Z."/>
        </authorList>
    </citation>
    <scope>NUCLEOTIDE SEQUENCE [LARGE SCALE GENOMIC DNA]</scope>
    <source>
        <strain evidence="1 2">YIM 123512</strain>
    </source>
</reference>
<protein>
    <recommendedName>
        <fullName evidence="3">Rhamnan synthesis protein F</fullName>
    </recommendedName>
</protein>